<evidence type="ECO:0000256" key="9">
    <source>
        <dbReference type="ARBA" id="ARBA00023136"/>
    </source>
</evidence>
<dbReference type="PANTHER" id="PTHR12806:SF0">
    <property type="entry name" value="VACUOLAR-SORTING PROTEIN SNF8"/>
    <property type="match status" value="1"/>
</dbReference>
<evidence type="ECO:0000313" key="12">
    <source>
        <dbReference type="Proteomes" id="UP001165289"/>
    </source>
</evidence>
<dbReference type="SUPFAM" id="SSF46785">
    <property type="entry name" value="Winged helix' DNA-binding domain"/>
    <property type="match status" value="2"/>
</dbReference>
<dbReference type="GO" id="GO:0000814">
    <property type="term" value="C:ESCRT II complex"/>
    <property type="evidence" value="ECO:0007669"/>
    <property type="project" value="UniProtKB-UniRule"/>
</dbReference>
<keyword evidence="7" id="KW-0967">Endosome</keyword>
<evidence type="ECO:0000256" key="10">
    <source>
        <dbReference type="PIRNR" id="PIRNR017215"/>
    </source>
</evidence>
<protein>
    <recommendedName>
        <fullName evidence="4 10">Vacuolar-sorting protein SNF8</fullName>
    </recommendedName>
</protein>
<keyword evidence="6" id="KW-0963">Cytoplasm</keyword>
<evidence type="ECO:0000256" key="1">
    <source>
        <dbReference type="ARBA" id="ARBA00004481"/>
    </source>
</evidence>
<comment type="similarity">
    <text evidence="3 10">Belongs to the SNF8 family.</text>
</comment>
<evidence type="ECO:0000256" key="7">
    <source>
        <dbReference type="ARBA" id="ARBA00022753"/>
    </source>
</evidence>
<dbReference type="InterPro" id="IPR040608">
    <property type="entry name" value="Snf8/Vps36"/>
</dbReference>
<evidence type="ECO:0000256" key="4">
    <source>
        <dbReference type="ARBA" id="ARBA00017052"/>
    </source>
</evidence>
<keyword evidence="9" id="KW-0472">Membrane</keyword>
<dbReference type="Pfam" id="PF04157">
    <property type="entry name" value="EAP30"/>
    <property type="match status" value="1"/>
</dbReference>
<evidence type="ECO:0000313" key="11">
    <source>
        <dbReference type="EMBL" id="KAI6662009.1"/>
    </source>
</evidence>
<keyword evidence="8 10" id="KW-0653">Protein transport</keyword>
<dbReference type="Gene3D" id="1.10.10.10">
    <property type="entry name" value="Winged helix-like DNA-binding domain superfamily/Winged helix DNA-binding domain"/>
    <property type="match status" value="2"/>
</dbReference>
<sequence>MARRRGLGAINKEKLEKAKYGEKGAEIADVEMSHVSTQIESFRSYLETFAAKHKNEIKKNPEFRAQFQQMCARIGVDPLASSKGFWASLLGVGDFYFEVGIQIIEICLATRDLNGGLITLEDLRKRVIASRSKTQQQDVSLDDLTRAIKKLSILGNGFKIIPLGGKKLVQSVPGELNMDHTTTMQQAEATGYTTISTLTAPPLNWTTERASHVMEHLIKEGMVWVDQQAPQTRYYFPSLFFDLQPVK</sequence>
<dbReference type="Gene3D" id="6.10.140.180">
    <property type="match status" value="1"/>
</dbReference>
<dbReference type="Proteomes" id="UP001165289">
    <property type="component" value="Unassembled WGS sequence"/>
</dbReference>
<dbReference type="EMBL" id="JAKMXF010000001">
    <property type="protein sequence ID" value="KAI6662009.1"/>
    <property type="molecule type" value="Genomic_DNA"/>
</dbReference>
<evidence type="ECO:0000256" key="6">
    <source>
        <dbReference type="ARBA" id="ARBA00022490"/>
    </source>
</evidence>
<evidence type="ECO:0000256" key="2">
    <source>
        <dbReference type="ARBA" id="ARBA00004496"/>
    </source>
</evidence>
<dbReference type="InterPro" id="IPR016689">
    <property type="entry name" value="ESCRT-2_cplx_Snf8"/>
</dbReference>
<reference evidence="11 12" key="1">
    <citation type="journal article" date="2023" name="BMC Biol.">
        <title>The compact genome of the sponge Oopsacas minuta (Hexactinellida) is lacking key metazoan core genes.</title>
        <authorList>
            <person name="Santini S."/>
            <person name="Schenkelaars Q."/>
            <person name="Jourda C."/>
            <person name="Duchesne M."/>
            <person name="Belahbib H."/>
            <person name="Rocher C."/>
            <person name="Selva M."/>
            <person name="Riesgo A."/>
            <person name="Vervoort M."/>
            <person name="Leys S.P."/>
            <person name="Kodjabachian L."/>
            <person name="Le Bivic A."/>
            <person name="Borchiellini C."/>
            <person name="Claverie J.M."/>
            <person name="Renard E."/>
        </authorList>
    </citation>
    <scope>NUCLEOTIDE SEQUENCE [LARGE SCALE GENOMIC DNA]</scope>
    <source>
        <strain evidence="11">SPO-2</strain>
    </source>
</reference>
<evidence type="ECO:0000256" key="3">
    <source>
        <dbReference type="ARBA" id="ARBA00009834"/>
    </source>
</evidence>
<dbReference type="InterPro" id="IPR036390">
    <property type="entry name" value="WH_DNA-bd_sf"/>
</dbReference>
<name>A0AAV7KLN8_9METZ</name>
<dbReference type="FunFam" id="1.10.10.10:FF:000085">
    <property type="entry name" value="Vacuolar-sorting protein SNF8"/>
    <property type="match status" value="1"/>
</dbReference>
<dbReference type="PIRSF" id="PIRSF017215">
    <property type="entry name" value="ESCRT2_Vps22"/>
    <property type="match status" value="1"/>
</dbReference>
<dbReference type="GO" id="GO:0043328">
    <property type="term" value="P:protein transport to vacuole involved in ubiquitin-dependent protein catabolic process via the multivesicular body sorting pathway"/>
    <property type="evidence" value="ECO:0007669"/>
    <property type="project" value="TreeGrafter"/>
</dbReference>
<proteinExistence type="inferred from homology"/>
<keyword evidence="12" id="KW-1185">Reference proteome</keyword>
<comment type="subcellular location">
    <subcellularLocation>
        <location evidence="2">Cytoplasm</location>
    </subcellularLocation>
    <subcellularLocation>
        <location evidence="1">Endosome membrane</location>
        <topology evidence="1">Peripheral membrane protein</topology>
    </subcellularLocation>
</comment>
<dbReference type="PANTHER" id="PTHR12806">
    <property type="entry name" value="EAP30 SUBUNIT OF ELL COMPLEX"/>
    <property type="match status" value="1"/>
</dbReference>
<dbReference type="FunFam" id="1.10.10.10:FF:000397">
    <property type="entry name" value="Vacuolar-sorting protein SNF8"/>
    <property type="match status" value="1"/>
</dbReference>
<organism evidence="11 12">
    <name type="scientific">Oopsacas minuta</name>
    <dbReference type="NCBI Taxonomy" id="111878"/>
    <lineage>
        <taxon>Eukaryota</taxon>
        <taxon>Metazoa</taxon>
        <taxon>Porifera</taxon>
        <taxon>Hexactinellida</taxon>
        <taxon>Hexasterophora</taxon>
        <taxon>Lyssacinosida</taxon>
        <taxon>Leucopsacidae</taxon>
        <taxon>Oopsacas</taxon>
    </lineage>
</organism>
<comment type="subunit">
    <text evidence="10">Component of the endosomal sorting complex required for transport II (ESCRT-II).</text>
</comment>
<comment type="caution">
    <text evidence="11">The sequence shown here is derived from an EMBL/GenBank/DDBJ whole genome shotgun (WGS) entry which is preliminary data.</text>
</comment>
<dbReference type="AlphaFoldDB" id="A0AAV7KLN8"/>
<accession>A0AAV7KLN8</accession>
<evidence type="ECO:0000256" key="8">
    <source>
        <dbReference type="ARBA" id="ARBA00022927"/>
    </source>
</evidence>
<gene>
    <name evidence="11" type="ORF">LOD99_9596</name>
</gene>
<dbReference type="InterPro" id="IPR036388">
    <property type="entry name" value="WH-like_DNA-bd_sf"/>
</dbReference>
<evidence type="ECO:0000256" key="5">
    <source>
        <dbReference type="ARBA" id="ARBA00022448"/>
    </source>
</evidence>
<keyword evidence="5 10" id="KW-0813">Transport</keyword>
<comment type="function">
    <text evidence="10">Component of the endosomal sorting complex required for transport II (ESCRT-II), which is required for multivesicular body (MVB) formation and sorting of endosomal cargo proteins into MVBs.</text>
</comment>